<accession>A0A8H8QK27</accession>
<keyword evidence="10" id="KW-1185">Reference proteome</keyword>
<comment type="subcellular location">
    <subcellularLocation>
        <location evidence="1">Mitochondrion inner membrane</location>
        <topology evidence="1">Peripheral membrane protein</topology>
    </subcellularLocation>
</comment>
<keyword evidence="7" id="KW-0812">Transmembrane</keyword>
<keyword evidence="7" id="KW-0472">Membrane</keyword>
<dbReference type="Proteomes" id="UP000658997">
    <property type="component" value="Unassembled WGS sequence"/>
</dbReference>
<sequence>MSGLAEADQKGKHSVTLFPGTQLPPDSGPFVSRKLQTFLDAEQAKARVQSSIHTFTDRCWDQCIKSSIGSSFGRGEEACLSNCVERIAGLIKGELSRMEDHTQTKRGRRGRGVEFCCLTYPLIKSGSYLIPLEFAFVSGCINVPTTTTPTVVAAVDTLPRISPLVLLILAITTLAWQVIGLATIRIEMSSIYRLYIRINFLLVLITAIVGSIGTVVIATKHRQSVEVCTRVYGNPPLNSSNGVPIDGLDKFTPGRKICDYFMWAQTAAMGGLVLVLSVTQRAYGQKQRAALQQLESYDKETGDGDTSSDALSPMPCRSTLPNPHRY</sequence>
<name>A0A8H8QK27_9BASI</name>
<evidence type="ECO:0000256" key="3">
    <source>
        <dbReference type="ARBA" id="ARBA00022792"/>
    </source>
</evidence>
<reference evidence="9" key="1">
    <citation type="submission" date="2018-08" db="EMBL/GenBank/DDBJ databases">
        <authorList>
            <person name="Guldener U."/>
        </authorList>
    </citation>
    <scope>NUCLEOTIDE SEQUENCE</scope>
    <source>
        <strain evidence="9">UB2</strain>
    </source>
</reference>
<evidence type="ECO:0000256" key="6">
    <source>
        <dbReference type="SAM" id="MobiDB-lite"/>
    </source>
</evidence>
<dbReference type="EMBL" id="ULHB01000028">
    <property type="protein sequence ID" value="SYW77794.1"/>
    <property type="molecule type" value="Genomic_DNA"/>
</dbReference>
<dbReference type="Gene3D" id="1.10.287.810">
    <property type="entry name" value="Mitochondrial import inner membrane translocase subunit tim13 like domains"/>
    <property type="match status" value="1"/>
</dbReference>
<dbReference type="SUPFAM" id="SSF144122">
    <property type="entry name" value="Tim10-like"/>
    <property type="match status" value="1"/>
</dbReference>
<evidence type="ECO:0000256" key="1">
    <source>
        <dbReference type="ARBA" id="ARBA00004637"/>
    </source>
</evidence>
<protein>
    <recommendedName>
        <fullName evidence="8">Tim10-like domain-containing protein</fullName>
    </recommendedName>
</protein>
<keyword evidence="7" id="KW-1133">Transmembrane helix</keyword>
<feature type="transmembrane region" description="Helical" evidence="7">
    <location>
        <begin position="260"/>
        <end position="278"/>
    </location>
</feature>
<evidence type="ECO:0000259" key="8">
    <source>
        <dbReference type="Pfam" id="PF02953"/>
    </source>
</evidence>
<feature type="transmembrane region" description="Helical" evidence="7">
    <location>
        <begin position="164"/>
        <end position="184"/>
    </location>
</feature>
<proteinExistence type="inferred from homology"/>
<gene>
    <name evidence="9" type="ORF">UBRO2_01986</name>
</gene>
<organism evidence="9 10">
    <name type="scientific">Ustilago bromivora</name>
    <dbReference type="NCBI Taxonomy" id="307758"/>
    <lineage>
        <taxon>Eukaryota</taxon>
        <taxon>Fungi</taxon>
        <taxon>Dikarya</taxon>
        <taxon>Basidiomycota</taxon>
        <taxon>Ustilaginomycotina</taxon>
        <taxon>Ustilaginomycetes</taxon>
        <taxon>Ustilaginales</taxon>
        <taxon>Ustilaginaceae</taxon>
        <taxon>Ustilago</taxon>
    </lineage>
</organism>
<evidence type="ECO:0000313" key="9">
    <source>
        <dbReference type="EMBL" id="SYW77794.1"/>
    </source>
</evidence>
<dbReference type="InterPro" id="IPR035427">
    <property type="entry name" value="Tim10-like_dom_sf"/>
</dbReference>
<comment type="similarity">
    <text evidence="2">Belongs to the small Tim family.</text>
</comment>
<comment type="caution">
    <text evidence="9">The sequence shown here is derived from an EMBL/GenBank/DDBJ whole genome shotgun (WGS) entry which is preliminary data.</text>
</comment>
<dbReference type="AlphaFoldDB" id="A0A8H8QK27"/>
<keyword evidence="5" id="KW-0811">Translocation</keyword>
<dbReference type="Pfam" id="PF02953">
    <property type="entry name" value="zf-Tim10_DDP"/>
    <property type="match status" value="1"/>
</dbReference>
<dbReference type="GO" id="GO:0015031">
    <property type="term" value="P:protein transport"/>
    <property type="evidence" value="ECO:0007669"/>
    <property type="project" value="UniProtKB-KW"/>
</dbReference>
<keyword evidence="3" id="KW-0999">Mitochondrion inner membrane</keyword>
<feature type="region of interest" description="Disordered" evidence="6">
    <location>
        <begin position="295"/>
        <end position="326"/>
    </location>
</feature>
<keyword evidence="4" id="KW-0813">Transport</keyword>
<dbReference type="InterPro" id="IPR004217">
    <property type="entry name" value="Tim10-like"/>
</dbReference>
<evidence type="ECO:0000256" key="7">
    <source>
        <dbReference type="SAM" id="Phobius"/>
    </source>
</evidence>
<evidence type="ECO:0000256" key="2">
    <source>
        <dbReference type="ARBA" id="ARBA00006720"/>
    </source>
</evidence>
<keyword evidence="3" id="KW-0496">Mitochondrion</keyword>
<evidence type="ECO:0000256" key="5">
    <source>
        <dbReference type="ARBA" id="ARBA00023010"/>
    </source>
</evidence>
<feature type="region of interest" description="Disordered" evidence="6">
    <location>
        <begin position="1"/>
        <end position="26"/>
    </location>
</feature>
<feature type="transmembrane region" description="Helical" evidence="7">
    <location>
        <begin position="196"/>
        <end position="217"/>
    </location>
</feature>
<feature type="domain" description="Tim10-like" evidence="8">
    <location>
        <begin position="38"/>
        <end position="86"/>
    </location>
</feature>
<dbReference type="GO" id="GO:0005743">
    <property type="term" value="C:mitochondrial inner membrane"/>
    <property type="evidence" value="ECO:0007669"/>
    <property type="project" value="UniProtKB-SubCell"/>
</dbReference>
<evidence type="ECO:0000256" key="4">
    <source>
        <dbReference type="ARBA" id="ARBA00022927"/>
    </source>
</evidence>
<evidence type="ECO:0000313" key="10">
    <source>
        <dbReference type="Proteomes" id="UP000658997"/>
    </source>
</evidence>
<keyword evidence="4" id="KW-0653">Protein transport</keyword>